<dbReference type="EMBL" id="JACEEZ010006200">
    <property type="protein sequence ID" value="KAG0724951.1"/>
    <property type="molecule type" value="Genomic_DNA"/>
</dbReference>
<proteinExistence type="predicted"/>
<dbReference type="OrthoDB" id="6753017at2759"/>
<dbReference type="Proteomes" id="UP000770661">
    <property type="component" value="Unassembled WGS sequence"/>
</dbReference>
<dbReference type="AlphaFoldDB" id="A0A8J5CY19"/>
<keyword evidence="2" id="KW-1185">Reference proteome</keyword>
<organism evidence="1 2">
    <name type="scientific">Chionoecetes opilio</name>
    <name type="common">Atlantic snow crab</name>
    <name type="synonym">Cancer opilio</name>
    <dbReference type="NCBI Taxonomy" id="41210"/>
    <lineage>
        <taxon>Eukaryota</taxon>
        <taxon>Metazoa</taxon>
        <taxon>Ecdysozoa</taxon>
        <taxon>Arthropoda</taxon>
        <taxon>Crustacea</taxon>
        <taxon>Multicrustacea</taxon>
        <taxon>Malacostraca</taxon>
        <taxon>Eumalacostraca</taxon>
        <taxon>Eucarida</taxon>
        <taxon>Decapoda</taxon>
        <taxon>Pleocyemata</taxon>
        <taxon>Brachyura</taxon>
        <taxon>Eubrachyura</taxon>
        <taxon>Majoidea</taxon>
        <taxon>Majidae</taxon>
        <taxon>Chionoecetes</taxon>
    </lineage>
</organism>
<evidence type="ECO:0000313" key="2">
    <source>
        <dbReference type="Proteomes" id="UP000770661"/>
    </source>
</evidence>
<reference evidence="1" key="1">
    <citation type="submission" date="2020-07" db="EMBL/GenBank/DDBJ databases">
        <title>The High-quality genome of the commercially important snow crab, Chionoecetes opilio.</title>
        <authorList>
            <person name="Jeong J.-H."/>
            <person name="Ryu S."/>
        </authorList>
    </citation>
    <scope>NUCLEOTIDE SEQUENCE</scope>
    <source>
        <strain evidence="1">MADBK_172401_WGS</strain>
        <tissue evidence="1">Digestive gland</tissue>
    </source>
</reference>
<evidence type="ECO:0000313" key="1">
    <source>
        <dbReference type="EMBL" id="KAG0724951.1"/>
    </source>
</evidence>
<accession>A0A8J5CY19</accession>
<gene>
    <name evidence="1" type="ORF">GWK47_039532</name>
</gene>
<sequence length="91" mass="10249">MLMSFIGGVGTLMASSGLEELMNTAFGGVNKMLSGKKFLQNLRALRMVTEELLRDVIRDSDNMLQLIFNLDERYGLYYLRSMEALPAEVLP</sequence>
<name>A0A8J5CY19_CHIOP</name>
<comment type="caution">
    <text evidence="1">The sequence shown here is derived from an EMBL/GenBank/DDBJ whole genome shotgun (WGS) entry which is preliminary data.</text>
</comment>
<protein>
    <submittedName>
        <fullName evidence="1">Uncharacterized protein</fullName>
    </submittedName>
</protein>